<accession>A0ACA9JZS7</accession>
<organism evidence="1 2">
    <name type="scientific">Scutellospora calospora</name>
    <dbReference type="NCBI Taxonomy" id="85575"/>
    <lineage>
        <taxon>Eukaryota</taxon>
        <taxon>Fungi</taxon>
        <taxon>Fungi incertae sedis</taxon>
        <taxon>Mucoromycota</taxon>
        <taxon>Glomeromycotina</taxon>
        <taxon>Glomeromycetes</taxon>
        <taxon>Diversisporales</taxon>
        <taxon>Gigasporaceae</taxon>
        <taxon>Scutellospora</taxon>
    </lineage>
</organism>
<dbReference type="Proteomes" id="UP000789860">
    <property type="component" value="Unassembled WGS sequence"/>
</dbReference>
<evidence type="ECO:0000313" key="2">
    <source>
        <dbReference type="Proteomes" id="UP000789860"/>
    </source>
</evidence>
<gene>
    <name evidence="1" type="ORF">SCALOS_LOCUS801</name>
</gene>
<sequence>MNTTITSAINLLREQTRIIDLTYQQNIDLLENYFSSFRGPLPKVNGKKLFGLVFNQRCDQAGIAILPKEAGEYVKVELWKSSGPAERYQ</sequence>
<comment type="caution">
    <text evidence="1">The sequence shown here is derived from an EMBL/GenBank/DDBJ whole genome shotgun (WGS) entry which is preliminary data.</text>
</comment>
<evidence type="ECO:0000313" key="1">
    <source>
        <dbReference type="EMBL" id="CAG8443832.1"/>
    </source>
</evidence>
<name>A0ACA9JZS7_9GLOM</name>
<protein>
    <submittedName>
        <fullName evidence="1">10906_t:CDS:1</fullName>
    </submittedName>
</protein>
<proteinExistence type="predicted"/>
<dbReference type="EMBL" id="CAJVPM010000411">
    <property type="protein sequence ID" value="CAG8443832.1"/>
    <property type="molecule type" value="Genomic_DNA"/>
</dbReference>
<keyword evidence="2" id="KW-1185">Reference proteome</keyword>
<reference evidence="1" key="1">
    <citation type="submission" date="2021-06" db="EMBL/GenBank/DDBJ databases">
        <authorList>
            <person name="Kallberg Y."/>
            <person name="Tangrot J."/>
            <person name="Rosling A."/>
        </authorList>
    </citation>
    <scope>NUCLEOTIDE SEQUENCE</scope>
    <source>
        <strain evidence="1">AU212A</strain>
    </source>
</reference>